<dbReference type="SUPFAM" id="SSF54593">
    <property type="entry name" value="Glyoxalase/Bleomycin resistance protein/Dihydroxybiphenyl dioxygenase"/>
    <property type="match status" value="1"/>
</dbReference>
<keyword evidence="3" id="KW-1185">Reference proteome</keyword>
<dbReference type="Gene3D" id="3.10.180.10">
    <property type="entry name" value="2,3-Dihydroxybiphenyl 1,2-Dioxygenase, domain 1"/>
    <property type="match status" value="1"/>
</dbReference>
<dbReference type="Proteomes" id="UP000817854">
    <property type="component" value="Unassembled WGS sequence"/>
</dbReference>
<proteinExistence type="predicted"/>
<protein>
    <submittedName>
        <fullName evidence="2">VOC family protein</fullName>
    </submittedName>
</protein>
<dbReference type="RefSeq" id="WP_140962286.1">
    <property type="nucleotide sequence ID" value="NZ_VEVQ02000005.1"/>
</dbReference>
<dbReference type="PANTHER" id="PTHR33990">
    <property type="entry name" value="PROTEIN YJDN-RELATED"/>
    <property type="match status" value="1"/>
</dbReference>
<gene>
    <name evidence="2" type="ORF">FIA58_009720</name>
</gene>
<feature type="domain" description="PhnB-like" evidence="1">
    <location>
        <begin position="4"/>
        <end position="129"/>
    </location>
</feature>
<accession>A0ABX0IRV9</accession>
<dbReference type="EMBL" id="VEVQ02000005">
    <property type="protein sequence ID" value="NHN25951.1"/>
    <property type="molecule type" value="Genomic_DNA"/>
</dbReference>
<reference evidence="2" key="2">
    <citation type="submission" date="2020-02" db="EMBL/GenBank/DDBJ databases">
        <title>Flavobacterium profundi sp. nov., isolated from a deep-sea seamount.</title>
        <authorList>
            <person name="Zhang D.-C."/>
        </authorList>
    </citation>
    <scope>NUCLEOTIDE SEQUENCE</scope>
    <source>
        <strain evidence="2">EC11</strain>
    </source>
</reference>
<sequence length="143" mass="16136">MLQINSYLTFNGNCREAMTFYKECLGGELIFQTLGESALSNKMPKKMKDAILQATLTTRHFILMASDMVPENGLIKGNSVSLSLNCGSEEEIKKCYTKLSENGIVKQPLEENFWGALFGDLTDKYGNNWILNCNTHKIEKQIK</sequence>
<evidence type="ECO:0000313" key="3">
    <source>
        <dbReference type="Proteomes" id="UP000817854"/>
    </source>
</evidence>
<dbReference type="CDD" id="cd06588">
    <property type="entry name" value="PhnB_like"/>
    <property type="match status" value="1"/>
</dbReference>
<comment type="caution">
    <text evidence="2">The sequence shown here is derived from an EMBL/GenBank/DDBJ whole genome shotgun (WGS) entry which is preliminary data.</text>
</comment>
<dbReference type="InterPro" id="IPR029068">
    <property type="entry name" value="Glyas_Bleomycin-R_OHBP_Dase"/>
</dbReference>
<dbReference type="Pfam" id="PF06983">
    <property type="entry name" value="3-dmu-9_3-mt"/>
    <property type="match status" value="1"/>
</dbReference>
<evidence type="ECO:0000259" key="1">
    <source>
        <dbReference type="Pfam" id="PF06983"/>
    </source>
</evidence>
<dbReference type="InterPro" id="IPR028973">
    <property type="entry name" value="PhnB-like"/>
</dbReference>
<dbReference type="PANTHER" id="PTHR33990:SF1">
    <property type="entry name" value="PROTEIN YJDN"/>
    <property type="match status" value="1"/>
</dbReference>
<organism evidence="2 3">
    <name type="scientific">Flavobacterium jejuense</name>
    <dbReference type="NCBI Taxonomy" id="1544455"/>
    <lineage>
        <taxon>Bacteria</taxon>
        <taxon>Pseudomonadati</taxon>
        <taxon>Bacteroidota</taxon>
        <taxon>Flavobacteriia</taxon>
        <taxon>Flavobacteriales</taxon>
        <taxon>Flavobacteriaceae</taxon>
        <taxon>Flavobacterium</taxon>
    </lineage>
</organism>
<name>A0ABX0IRV9_9FLAO</name>
<evidence type="ECO:0000313" key="2">
    <source>
        <dbReference type="EMBL" id="NHN25951.1"/>
    </source>
</evidence>
<reference evidence="2" key="1">
    <citation type="submission" date="2019-05" db="EMBL/GenBank/DDBJ databases">
        <authorList>
            <person name="Lianzixin W."/>
        </authorList>
    </citation>
    <scope>NUCLEOTIDE SEQUENCE</scope>
    <source>
        <strain evidence="2">EC11</strain>
    </source>
</reference>